<gene>
    <name evidence="2" type="ORF">AJ80_07286</name>
</gene>
<comment type="caution">
    <text evidence="2">The sequence shown here is derived from an EMBL/GenBank/DDBJ whole genome shotgun (WGS) entry which is preliminary data.</text>
</comment>
<proteinExistence type="predicted"/>
<evidence type="ECO:0000313" key="3">
    <source>
        <dbReference type="Proteomes" id="UP000224634"/>
    </source>
</evidence>
<dbReference type="AlphaFoldDB" id="A0A2B7XR61"/>
<evidence type="ECO:0000256" key="1">
    <source>
        <dbReference type="SAM" id="MobiDB-lite"/>
    </source>
</evidence>
<organism evidence="2 3">
    <name type="scientific">Polytolypa hystricis (strain UAMH7299)</name>
    <dbReference type="NCBI Taxonomy" id="1447883"/>
    <lineage>
        <taxon>Eukaryota</taxon>
        <taxon>Fungi</taxon>
        <taxon>Dikarya</taxon>
        <taxon>Ascomycota</taxon>
        <taxon>Pezizomycotina</taxon>
        <taxon>Eurotiomycetes</taxon>
        <taxon>Eurotiomycetidae</taxon>
        <taxon>Onygenales</taxon>
        <taxon>Onygenales incertae sedis</taxon>
        <taxon>Polytolypa</taxon>
    </lineage>
</organism>
<reference evidence="2 3" key="1">
    <citation type="submission" date="2017-10" db="EMBL/GenBank/DDBJ databases">
        <title>Comparative genomics in systemic dimorphic fungi from Ajellomycetaceae.</title>
        <authorList>
            <person name="Munoz J.F."/>
            <person name="Mcewen J.G."/>
            <person name="Clay O.K."/>
            <person name="Cuomo C.A."/>
        </authorList>
    </citation>
    <scope>NUCLEOTIDE SEQUENCE [LARGE SCALE GENOMIC DNA]</scope>
    <source>
        <strain evidence="2 3">UAMH7299</strain>
    </source>
</reference>
<accession>A0A2B7XR61</accession>
<sequence length="251" mass="26659">MPRDDGDERGCRVVQGASWRAGGEEEAQATTTRNRVVGDSSQRVKIAVNGEAGGATEEVGGSRGWGGLQLVGDLQEHLEFGNSGEGGGVTGGVLRKVAGQGDLASCHVSPTLNSTPLEDSRNIGAFHGHRTLAKESGVHACAVSLVCFCGIYRATSTENSTNMQARDYWINKCNIHYENHPSGDLAREPARVIFGMTPGRDEEVVLCVLEQLAHQAPEKLLLNALHIHLIDSSKSVLVPSPDALRASNARA</sequence>
<keyword evidence="3" id="KW-1185">Reference proteome</keyword>
<dbReference type="EMBL" id="PDNA01000137">
    <property type="protein sequence ID" value="PGH11098.1"/>
    <property type="molecule type" value="Genomic_DNA"/>
</dbReference>
<protein>
    <submittedName>
        <fullName evidence="2">Uncharacterized protein</fullName>
    </submittedName>
</protein>
<feature type="region of interest" description="Disordered" evidence="1">
    <location>
        <begin position="16"/>
        <end position="36"/>
    </location>
</feature>
<evidence type="ECO:0000313" key="2">
    <source>
        <dbReference type="EMBL" id="PGH11098.1"/>
    </source>
</evidence>
<name>A0A2B7XR61_POLH7</name>
<dbReference type="Proteomes" id="UP000224634">
    <property type="component" value="Unassembled WGS sequence"/>
</dbReference>